<dbReference type="Pfam" id="PF01636">
    <property type="entry name" value="APH"/>
    <property type="match status" value="1"/>
</dbReference>
<evidence type="ECO:0000313" key="3">
    <source>
        <dbReference type="Proteomes" id="UP001213972"/>
    </source>
</evidence>
<reference evidence="2" key="1">
    <citation type="submission" date="2023-03" db="EMBL/GenBank/DDBJ databases">
        <title>Andean soil-derived lignocellulolytic bacterial consortium as a source of novel taxa and putative plastic-active enzymes.</title>
        <authorList>
            <person name="Diaz-Garcia L."/>
            <person name="Chuvochina M."/>
            <person name="Feuerriegel G."/>
            <person name="Bunk B."/>
            <person name="Sproer C."/>
            <person name="Streit W.R."/>
            <person name="Rodriguez L.M."/>
            <person name="Overmann J."/>
            <person name="Jimenez D.J."/>
        </authorList>
    </citation>
    <scope>NUCLEOTIDE SEQUENCE</scope>
    <source>
        <strain evidence="2">MAG 4610</strain>
    </source>
</reference>
<proteinExistence type="predicted"/>
<dbReference type="InterPro" id="IPR011009">
    <property type="entry name" value="Kinase-like_dom_sf"/>
</dbReference>
<dbReference type="AlphaFoldDB" id="A0AAJ6B1U9"/>
<evidence type="ECO:0000313" key="2">
    <source>
        <dbReference type="EMBL" id="WEK12618.1"/>
    </source>
</evidence>
<dbReference type="Gene3D" id="3.90.1200.10">
    <property type="match status" value="1"/>
</dbReference>
<feature type="domain" description="Aminoglycoside phosphotransferase" evidence="1">
    <location>
        <begin position="140"/>
        <end position="324"/>
    </location>
</feature>
<protein>
    <submittedName>
        <fullName evidence="2">Aminoglycoside phosphotransferase family protein</fullName>
    </submittedName>
</protein>
<evidence type="ECO:0000259" key="1">
    <source>
        <dbReference type="Pfam" id="PF01636"/>
    </source>
</evidence>
<name>A0AAJ6B1U9_9MICO</name>
<dbReference type="Proteomes" id="UP001213972">
    <property type="component" value="Chromosome"/>
</dbReference>
<accession>A0AAJ6B1U9</accession>
<sequence>MDATADALAGDAPAARADDPEADLLVEALDLPEPSVRAFSREPLGRGTVAGFVLEPGAASASGLPSDAVAYVDTSLLPVAQETGLALPGVGRVWVHPADPHLPALAPAAFSDAIAVLFARLGVTDAARPEIVGYRPGRRAVLRVATAEGALWVKVVRPSRIERVVEAHTVLRSHGLPVPVVRGWSPTGLLVLESAAGIAATDTATLAWSPERLLDATATLREAMAATATAWPARTSLAERLPWYVDRLRGALPAADARVASIASRIDDALHSAPPASVTIHGDLHLGQLFLDAEGAITGLIDVDTAGLGDPADDAAAFTGHAVASALLTRHHGGDAARVAALADAAHERWGHGPRVGALTGVHLLGHALAAASAGDDARAGHLLTAAERALADHKSPLMADFEGS</sequence>
<dbReference type="EMBL" id="CP119321">
    <property type="protein sequence ID" value="WEK12618.1"/>
    <property type="molecule type" value="Genomic_DNA"/>
</dbReference>
<dbReference type="SUPFAM" id="SSF56112">
    <property type="entry name" value="Protein kinase-like (PK-like)"/>
    <property type="match status" value="1"/>
</dbReference>
<gene>
    <name evidence="2" type="ORF">P0Y48_09045</name>
</gene>
<organism evidence="2 3">
    <name type="scientific">Candidatus Microbacterium phytovorans</name>
    <dbReference type="NCBI Taxonomy" id="3121374"/>
    <lineage>
        <taxon>Bacteria</taxon>
        <taxon>Bacillati</taxon>
        <taxon>Actinomycetota</taxon>
        <taxon>Actinomycetes</taxon>
        <taxon>Micrococcales</taxon>
        <taxon>Microbacteriaceae</taxon>
        <taxon>Microbacterium</taxon>
    </lineage>
</organism>
<dbReference type="InterPro" id="IPR002575">
    <property type="entry name" value="Aminoglycoside_PTrfase"/>
</dbReference>